<dbReference type="Proteomes" id="UP001214521">
    <property type="component" value="Unassembled WGS sequence"/>
</dbReference>
<proteinExistence type="predicted"/>
<protein>
    <submittedName>
        <fullName evidence="2">Uncharacterized protein</fullName>
    </submittedName>
</protein>
<dbReference type="AlphaFoldDB" id="A0AAI9CAI0"/>
<evidence type="ECO:0000256" key="1">
    <source>
        <dbReference type="SAM" id="MobiDB-lite"/>
    </source>
</evidence>
<feature type="region of interest" description="Disordered" evidence="1">
    <location>
        <begin position="1"/>
        <end position="22"/>
    </location>
</feature>
<gene>
    <name evidence="2" type="ORF">QEK83_001955</name>
</gene>
<accession>A0AAI9CAI0</accession>
<evidence type="ECO:0000313" key="3">
    <source>
        <dbReference type="Proteomes" id="UP001214521"/>
    </source>
</evidence>
<dbReference type="EMBL" id="ABLOMU010000017">
    <property type="protein sequence ID" value="EKT4441305.1"/>
    <property type="molecule type" value="Genomic_DNA"/>
</dbReference>
<organism evidence="2 3">
    <name type="scientific">Stenotrophomonas maltophilia</name>
    <name type="common">Pseudomonas maltophilia</name>
    <name type="synonym">Xanthomonas maltophilia</name>
    <dbReference type="NCBI Taxonomy" id="40324"/>
    <lineage>
        <taxon>Bacteria</taxon>
        <taxon>Pseudomonadati</taxon>
        <taxon>Pseudomonadota</taxon>
        <taxon>Gammaproteobacteria</taxon>
        <taxon>Lysobacterales</taxon>
        <taxon>Lysobacteraceae</taxon>
        <taxon>Stenotrophomonas</taxon>
        <taxon>Stenotrophomonas maltophilia group</taxon>
    </lineage>
</organism>
<comment type="caution">
    <text evidence="2">The sequence shown here is derived from an EMBL/GenBank/DDBJ whole genome shotgun (WGS) entry which is preliminary data.</text>
</comment>
<dbReference type="RefSeq" id="WP_164158774.1">
    <property type="nucleotide sequence ID" value="NZ_VKQR01000028.1"/>
</dbReference>
<evidence type="ECO:0000313" key="2">
    <source>
        <dbReference type="EMBL" id="EKT4441305.1"/>
    </source>
</evidence>
<name>A0AAI9CAI0_STEMA</name>
<reference evidence="2" key="1">
    <citation type="submission" date="2022-07" db="EMBL/GenBank/DDBJ databases">
        <authorList>
            <consortium name="Clinical and Environmental Microbiology Branch: Whole genome sequencing antimicrobial resistance pathogens in the healthcare setting"/>
        </authorList>
    </citation>
    <scope>NUCLEOTIDE SEQUENCE</scope>
    <source>
        <strain evidence="2">Stenotrophomonas_maltophilia_2021CK-00905</strain>
    </source>
</reference>
<sequence length="204" mass="21329">MGAQKGSKAANEAAQAEGWRTSNINRAVGQINSIYGSPSRQAGIDDFLGATRSFYTNELERQKGVADRSLKFAMARSGLSGGSASADANRTLGEDYQRGVLSAERLAQGAVSDLRNADEAARQNLIAQAGSGLSLTGGASQAASSLRNNLQAAQGSLKTDALGDVFGGLSDVYRRSRESAADRRGFRDIYGQLYQPGFGAGGTR</sequence>